<organism evidence="2 3">
    <name type="scientific">Stylosanthes scabra</name>
    <dbReference type="NCBI Taxonomy" id="79078"/>
    <lineage>
        <taxon>Eukaryota</taxon>
        <taxon>Viridiplantae</taxon>
        <taxon>Streptophyta</taxon>
        <taxon>Embryophyta</taxon>
        <taxon>Tracheophyta</taxon>
        <taxon>Spermatophyta</taxon>
        <taxon>Magnoliopsida</taxon>
        <taxon>eudicotyledons</taxon>
        <taxon>Gunneridae</taxon>
        <taxon>Pentapetalae</taxon>
        <taxon>rosids</taxon>
        <taxon>fabids</taxon>
        <taxon>Fabales</taxon>
        <taxon>Fabaceae</taxon>
        <taxon>Papilionoideae</taxon>
        <taxon>50 kb inversion clade</taxon>
        <taxon>dalbergioids sensu lato</taxon>
        <taxon>Dalbergieae</taxon>
        <taxon>Pterocarpus clade</taxon>
        <taxon>Stylosanthes</taxon>
    </lineage>
</organism>
<accession>A0ABU6T9J7</accession>
<dbReference type="Proteomes" id="UP001341840">
    <property type="component" value="Unassembled WGS sequence"/>
</dbReference>
<comment type="caution">
    <text evidence="2">The sequence shown here is derived from an EMBL/GenBank/DDBJ whole genome shotgun (WGS) entry which is preliminary data.</text>
</comment>
<keyword evidence="3" id="KW-1185">Reference proteome</keyword>
<evidence type="ECO:0000256" key="1">
    <source>
        <dbReference type="SAM" id="MobiDB-lite"/>
    </source>
</evidence>
<evidence type="ECO:0000313" key="2">
    <source>
        <dbReference type="EMBL" id="MED6145040.1"/>
    </source>
</evidence>
<proteinExistence type="predicted"/>
<dbReference type="EMBL" id="JASCZI010090691">
    <property type="protein sequence ID" value="MED6145040.1"/>
    <property type="molecule type" value="Genomic_DNA"/>
</dbReference>
<protein>
    <submittedName>
        <fullName evidence="2">Uncharacterized protein</fullName>
    </submittedName>
</protein>
<feature type="compositionally biased region" description="Polar residues" evidence="1">
    <location>
        <begin position="84"/>
        <end position="98"/>
    </location>
</feature>
<name>A0ABU6T9J7_9FABA</name>
<feature type="compositionally biased region" description="Basic residues" evidence="1">
    <location>
        <begin position="57"/>
        <end position="83"/>
    </location>
</feature>
<feature type="region of interest" description="Disordered" evidence="1">
    <location>
        <begin position="53"/>
        <end position="118"/>
    </location>
</feature>
<gene>
    <name evidence="2" type="ORF">PIB30_021397</name>
</gene>
<sequence length="118" mass="13273">MVTFAGTTTMMVAVVAAIIEKKKEEEEDEKLSCREKRLFTFFNFLWVRRTPTGGVRSVRRQGKGRRRGRRSRHRGLVARRKTATQRTGSAEETGQTLAGSEEGTAKNGDGGRGWDEIQ</sequence>
<reference evidence="2 3" key="1">
    <citation type="journal article" date="2023" name="Plants (Basel)">
        <title>Bridging the Gap: Combining Genomics and Transcriptomics Approaches to Understand Stylosanthes scabra, an Orphan Legume from the Brazilian Caatinga.</title>
        <authorList>
            <person name="Ferreira-Neto J.R.C."/>
            <person name="da Silva M.D."/>
            <person name="Binneck E."/>
            <person name="de Melo N.F."/>
            <person name="da Silva R.H."/>
            <person name="de Melo A.L.T.M."/>
            <person name="Pandolfi V."/>
            <person name="Bustamante F.O."/>
            <person name="Brasileiro-Vidal A.C."/>
            <person name="Benko-Iseppon A.M."/>
        </authorList>
    </citation>
    <scope>NUCLEOTIDE SEQUENCE [LARGE SCALE GENOMIC DNA]</scope>
    <source>
        <tissue evidence="2">Leaves</tissue>
    </source>
</reference>
<evidence type="ECO:0000313" key="3">
    <source>
        <dbReference type="Proteomes" id="UP001341840"/>
    </source>
</evidence>